<gene>
    <name evidence="2" type="ORF">Tco_1058050</name>
</gene>
<keyword evidence="3" id="KW-1185">Reference proteome</keyword>
<feature type="region of interest" description="Disordered" evidence="1">
    <location>
        <begin position="307"/>
        <end position="330"/>
    </location>
</feature>
<name>A0ABQ5H995_9ASTR</name>
<sequence>MVAYLKKPTGSEGFQEITATDKTLIMETRDNLPHLWQKHITITDASVRRHLQLADADGLKEGEGSGNPSEPQPPPSTTQPTHEEQIPTSVHIPNVADEAVFKERNDRVVRATTTAAHLDAAHANGNILKTQSTTMPNVPLPQGIRGYTPGSDEGSMTLNELTVLYTRLSNKVKSLEAYLKQTKQEEAFPLPSDAAKKFNLTKRDESAAEDFHFVTPTKISASGEAHSSDISPEDQLGVLSTAKILADAGRSDTVPKTVSEVQTYTRRRRAVSTGSGGVSTASRIISTAEETVSTTGASMPVSTAGIVQESTSSPRASKDKGKAIMTESEPEQAITKLKERQERAGYEASIRLQEQLAEEENQRIARDAEGFIEDEWEDIRARVEADEELTQRLQAEERDKYSEVDQAKMLVDLINERKIYFAAQKAEAKRNKPMTQAQQRNYMINYIKHMGNKERASEVAAGSSKRPAETKLDYEIEEVYIEALQTFVEILKRFDRDDLEKIWDLVKKRFSSIEPTDDKEKELWVKLKRLFEPDNDDILWKLQRYMHDPLVWSIYDTCGVHHVSTGKGYDIFMLLEKDYLLSNGVLMLMLVNSC</sequence>
<proteinExistence type="predicted"/>
<dbReference type="Proteomes" id="UP001151760">
    <property type="component" value="Unassembled WGS sequence"/>
</dbReference>
<evidence type="ECO:0000313" key="2">
    <source>
        <dbReference type="EMBL" id="GJT83708.1"/>
    </source>
</evidence>
<protein>
    <submittedName>
        <fullName evidence="2">Uncharacterized protein</fullName>
    </submittedName>
</protein>
<accession>A0ABQ5H995</accession>
<reference evidence="2" key="2">
    <citation type="submission" date="2022-01" db="EMBL/GenBank/DDBJ databases">
        <authorList>
            <person name="Yamashiro T."/>
            <person name="Shiraishi A."/>
            <person name="Satake H."/>
            <person name="Nakayama K."/>
        </authorList>
    </citation>
    <scope>NUCLEOTIDE SEQUENCE</scope>
</reference>
<reference evidence="2" key="1">
    <citation type="journal article" date="2022" name="Int. J. Mol. Sci.">
        <title>Draft Genome of Tanacetum Coccineum: Genomic Comparison of Closely Related Tanacetum-Family Plants.</title>
        <authorList>
            <person name="Yamashiro T."/>
            <person name="Shiraishi A."/>
            <person name="Nakayama K."/>
            <person name="Satake H."/>
        </authorList>
    </citation>
    <scope>NUCLEOTIDE SEQUENCE</scope>
</reference>
<evidence type="ECO:0000256" key="1">
    <source>
        <dbReference type="SAM" id="MobiDB-lite"/>
    </source>
</evidence>
<organism evidence="2 3">
    <name type="scientific">Tanacetum coccineum</name>
    <dbReference type="NCBI Taxonomy" id="301880"/>
    <lineage>
        <taxon>Eukaryota</taxon>
        <taxon>Viridiplantae</taxon>
        <taxon>Streptophyta</taxon>
        <taxon>Embryophyta</taxon>
        <taxon>Tracheophyta</taxon>
        <taxon>Spermatophyta</taxon>
        <taxon>Magnoliopsida</taxon>
        <taxon>eudicotyledons</taxon>
        <taxon>Gunneridae</taxon>
        <taxon>Pentapetalae</taxon>
        <taxon>asterids</taxon>
        <taxon>campanulids</taxon>
        <taxon>Asterales</taxon>
        <taxon>Asteraceae</taxon>
        <taxon>Asteroideae</taxon>
        <taxon>Anthemideae</taxon>
        <taxon>Anthemidinae</taxon>
        <taxon>Tanacetum</taxon>
    </lineage>
</organism>
<feature type="region of interest" description="Disordered" evidence="1">
    <location>
        <begin position="58"/>
        <end position="90"/>
    </location>
</feature>
<evidence type="ECO:0000313" key="3">
    <source>
        <dbReference type="Proteomes" id="UP001151760"/>
    </source>
</evidence>
<comment type="caution">
    <text evidence="2">The sequence shown here is derived from an EMBL/GenBank/DDBJ whole genome shotgun (WGS) entry which is preliminary data.</text>
</comment>
<dbReference type="EMBL" id="BQNB010019286">
    <property type="protein sequence ID" value="GJT83708.1"/>
    <property type="molecule type" value="Genomic_DNA"/>
</dbReference>